<keyword evidence="5" id="KW-1185">Reference proteome</keyword>
<dbReference type="InterPro" id="IPR007918">
    <property type="entry name" value="MDM35_apoptosis"/>
</dbReference>
<reference evidence="4 5" key="1">
    <citation type="journal article" date="2016" name="Mol. Biol. Evol.">
        <title>Comparative Genomics of Early-Diverging Mushroom-Forming Fungi Provides Insights into the Origins of Lignocellulose Decay Capabilities.</title>
        <authorList>
            <person name="Nagy L.G."/>
            <person name="Riley R."/>
            <person name="Tritt A."/>
            <person name="Adam C."/>
            <person name="Daum C."/>
            <person name="Floudas D."/>
            <person name="Sun H."/>
            <person name="Yadav J.S."/>
            <person name="Pangilinan J."/>
            <person name="Larsson K.H."/>
            <person name="Matsuura K."/>
            <person name="Barry K."/>
            <person name="Labutti K."/>
            <person name="Kuo R."/>
            <person name="Ohm R.A."/>
            <person name="Bhattacharya S.S."/>
            <person name="Shirouzu T."/>
            <person name="Yoshinaga Y."/>
            <person name="Martin F.M."/>
            <person name="Grigoriev I.V."/>
            <person name="Hibbett D.S."/>
        </authorList>
    </citation>
    <scope>NUCLEOTIDE SEQUENCE [LARGE SCALE GENOMIC DNA]</scope>
    <source>
        <strain evidence="4 5">CBS 109695</strain>
    </source>
</reference>
<dbReference type="GO" id="GO:0005634">
    <property type="term" value="C:nucleus"/>
    <property type="evidence" value="ECO:0007669"/>
    <property type="project" value="TreeGrafter"/>
</dbReference>
<organism evidence="4 5">
    <name type="scientific">Athelia psychrophila</name>
    <dbReference type="NCBI Taxonomy" id="1759441"/>
    <lineage>
        <taxon>Eukaryota</taxon>
        <taxon>Fungi</taxon>
        <taxon>Dikarya</taxon>
        <taxon>Basidiomycota</taxon>
        <taxon>Agaricomycotina</taxon>
        <taxon>Agaricomycetes</taxon>
        <taxon>Agaricomycetidae</taxon>
        <taxon>Atheliales</taxon>
        <taxon>Atheliaceae</taxon>
        <taxon>Athelia</taxon>
    </lineage>
</organism>
<dbReference type="GO" id="GO:0005758">
    <property type="term" value="C:mitochondrial intermembrane space"/>
    <property type="evidence" value="ECO:0007669"/>
    <property type="project" value="TreeGrafter"/>
</dbReference>
<evidence type="ECO:0000313" key="4">
    <source>
        <dbReference type="EMBL" id="KZP11908.1"/>
    </source>
</evidence>
<dbReference type="GO" id="GO:0005829">
    <property type="term" value="C:cytosol"/>
    <property type="evidence" value="ECO:0007669"/>
    <property type="project" value="TreeGrafter"/>
</dbReference>
<accession>A0A166ASB1</accession>
<gene>
    <name evidence="4" type="ORF">FIBSPDRAFT_173240</name>
</gene>
<dbReference type="GO" id="GO:1990050">
    <property type="term" value="F:phosphatidic acid transfer activity"/>
    <property type="evidence" value="ECO:0007669"/>
    <property type="project" value="TreeGrafter"/>
</dbReference>
<proteinExistence type="inferred from homology"/>
<keyword evidence="2" id="KW-1015">Disulfide bond</keyword>
<comment type="similarity">
    <text evidence="1">Belongs to the TRIAP1/MDM35 family.</text>
</comment>
<dbReference type="AlphaFoldDB" id="A0A166ASB1"/>
<name>A0A166ASB1_9AGAM</name>
<evidence type="ECO:0000256" key="2">
    <source>
        <dbReference type="ARBA" id="ARBA00023157"/>
    </source>
</evidence>
<dbReference type="STRING" id="436010.A0A166ASB1"/>
<sequence length="107" mass="11818">MASSLSAQCTPLKHSYDQCFNSWFEGYLQPAIDATSGKSPEDETRRAYSKQKAAEFQEKCGNIWEEYRACVTNAVKEKGLDTLLDQARQENPLRDPEPPGASAGGNS</sequence>
<feature type="region of interest" description="Disordered" evidence="3">
    <location>
        <begin position="82"/>
        <end position="107"/>
    </location>
</feature>
<dbReference type="OrthoDB" id="19091at2759"/>
<protein>
    <submittedName>
        <fullName evidence="4">Uncharacterized protein</fullName>
    </submittedName>
</protein>
<evidence type="ECO:0000256" key="3">
    <source>
        <dbReference type="SAM" id="MobiDB-lite"/>
    </source>
</evidence>
<dbReference type="GO" id="GO:0045332">
    <property type="term" value="P:phospholipid translocation"/>
    <property type="evidence" value="ECO:0007669"/>
    <property type="project" value="TreeGrafter"/>
</dbReference>
<dbReference type="PANTHER" id="PTHR46403:SF1">
    <property type="entry name" value="TP53-REGULATED INHIBITOR OF APOPTOSIS 1"/>
    <property type="match status" value="1"/>
</dbReference>
<evidence type="ECO:0000256" key="1">
    <source>
        <dbReference type="ARBA" id="ARBA00006196"/>
    </source>
</evidence>
<dbReference type="EMBL" id="KV417655">
    <property type="protein sequence ID" value="KZP11908.1"/>
    <property type="molecule type" value="Genomic_DNA"/>
</dbReference>
<evidence type="ECO:0000313" key="5">
    <source>
        <dbReference type="Proteomes" id="UP000076532"/>
    </source>
</evidence>
<dbReference type="Proteomes" id="UP000076532">
    <property type="component" value="Unassembled WGS sequence"/>
</dbReference>
<dbReference type="PANTHER" id="PTHR46403">
    <property type="entry name" value="TP53-REGULATED INHIBITOR OF APOPTOSIS 1"/>
    <property type="match status" value="1"/>
</dbReference>
<dbReference type="Pfam" id="PF05254">
    <property type="entry name" value="UPF0203"/>
    <property type="match status" value="1"/>
</dbReference>
<feature type="compositionally biased region" description="Basic and acidic residues" evidence="3">
    <location>
        <begin position="87"/>
        <end position="97"/>
    </location>
</feature>